<dbReference type="InterPro" id="IPR003599">
    <property type="entry name" value="Ig_sub"/>
</dbReference>
<evidence type="ECO:0000256" key="2">
    <source>
        <dbReference type="SAM" id="Phobius"/>
    </source>
</evidence>
<dbReference type="Gene3D" id="2.60.40.10">
    <property type="entry name" value="Immunoglobulins"/>
    <property type="match status" value="4"/>
</dbReference>
<dbReference type="InterPro" id="IPR007110">
    <property type="entry name" value="Ig-like_dom"/>
</dbReference>
<dbReference type="EMBL" id="JTDY01003187">
    <property type="protein sequence ID" value="KOB69998.1"/>
    <property type="molecule type" value="Genomic_DNA"/>
</dbReference>
<feature type="domain" description="Ig-like" evidence="3">
    <location>
        <begin position="27"/>
        <end position="117"/>
    </location>
</feature>
<dbReference type="Pfam" id="PF13927">
    <property type="entry name" value="Ig_3"/>
    <property type="match status" value="1"/>
</dbReference>
<dbReference type="InterPro" id="IPR036179">
    <property type="entry name" value="Ig-like_dom_sf"/>
</dbReference>
<evidence type="ECO:0000313" key="4">
    <source>
        <dbReference type="EMBL" id="KOB69998.1"/>
    </source>
</evidence>
<dbReference type="PANTHER" id="PTHR23278">
    <property type="entry name" value="SIDESTEP PROTEIN"/>
    <property type="match status" value="1"/>
</dbReference>
<evidence type="ECO:0000259" key="3">
    <source>
        <dbReference type="PROSITE" id="PS50835"/>
    </source>
</evidence>
<dbReference type="InterPro" id="IPR036116">
    <property type="entry name" value="FN3_sf"/>
</dbReference>
<comment type="caution">
    <text evidence="4">The sequence shown here is derived from an EMBL/GenBank/DDBJ whole genome shotgun (WGS) entry which is preliminary data.</text>
</comment>
<keyword evidence="2" id="KW-1133">Transmembrane helix</keyword>
<keyword evidence="2" id="KW-0812">Transmembrane</keyword>
<evidence type="ECO:0000313" key="5">
    <source>
        <dbReference type="Proteomes" id="UP000037510"/>
    </source>
</evidence>
<feature type="region of interest" description="Disordered" evidence="1">
    <location>
        <begin position="634"/>
        <end position="657"/>
    </location>
</feature>
<dbReference type="AlphaFoldDB" id="A0A0L7L3B9"/>
<organism evidence="4 5">
    <name type="scientific">Operophtera brumata</name>
    <name type="common">Winter moth</name>
    <name type="synonym">Phalaena brumata</name>
    <dbReference type="NCBI Taxonomy" id="104452"/>
    <lineage>
        <taxon>Eukaryota</taxon>
        <taxon>Metazoa</taxon>
        <taxon>Ecdysozoa</taxon>
        <taxon>Arthropoda</taxon>
        <taxon>Hexapoda</taxon>
        <taxon>Insecta</taxon>
        <taxon>Pterygota</taxon>
        <taxon>Neoptera</taxon>
        <taxon>Endopterygota</taxon>
        <taxon>Lepidoptera</taxon>
        <taxon>Glossata</taxon>
        <taxon>Ditrysia</taxon>
        <taxon>Geometroidea</taxon>
        <taxon>Geometridae</taxon>
        <taxon>Larentiinae</taxon>
        <taxon>Operophtera</taxon>
    </lineage>
</organism>
<sequence>MLTGQRIRLQCHSGLRPGSSGVNAELPDIIKVSAVTGGDATLPCDTHSPQPSDVLLLVACYDGRVSGPASHWADDTLTGRAHWHNAEPSTLQIRDVVPTDRALYRCRVDFKISPTLNQKILLDVIELPEKPKIFNELDKEVLEFAGPYIEDISMKLTCVVSGGNPMPRLRWWRDDKVISTLLPVTDGSSLSMLELRIPKLTREYYEAVYYCTADNTALVQPLRVNVQIQLYLRPLLVEILTREQPLSVNQKADIACRTTSDNQNETLSILRWTPQMENNGQVLACRASHAVLKHSTVQSNFTLDLHYVPIVVLKLGSKLNPEDIEEGDDVYFECAVRANPPAYKVVWEHNGQPMTHNQRAGIIAGSAHLALQGVSREQAGRYSCTASNVEGDGKSTPVTLQVVYKPVCKMTAMAFVGATINEKVEISCEVDAYPRPESFQWLLNNSLGSVELESVSRNCKASNMGGQQAEPCRYTLVAAVRPDRPHNCSTYNMTDDSVELRCMAGYDGGLQAEYIVEAWQSDDLLLNVSSSAPVWKLRGLGSGKALKLVFYSHNARGRSENSTVRVHTRSRLALHTEPNSTIDGADITWILGVLLGLAGAISVVMVITLLARRRYHQSAEYAAPIGTKAYSSTLNGNRSPIQPDDKNPDVVPLAKGL</sequence>
<dbReference type="Proteomes" id="UP000037510">
    <property type="component" value="Unassembled WGS sequence"/>
</dbReference>
<dbReference type="CDD" id="cd00096">
    <property type="entry name" value="Ig"/>
    <property type="match status" value="1"/>
</dbReference>
<dbReference type="PANTHER" id="PTHR23278:SF19">
    <property type="entry name" value="OBSCURIN"/>
    <property type="match status" value="1"/>
</dbReference>
<dbReference type="SUPFAM" id="SSF48726">
    <property type="entry name" value="Immunoglobulin"/>
    <property type="match status" value="3"/>
</dbReference>
<dbReference type="PROSITE" id="PS50835">
    <property type="entry name" value="IG_LIKE"/>
    <property type="match status" value="3"/>
</dbReference>
<dbReference type="InterPro" id="IPR003598">
    <property type="entry name" value="Ig_sub2"/>
</dbReference>
<feature type="transmembrane region" description="Helical" evidence="2">
    <location>
        <begin position="589"/>
        <end position="611"/>
    </location>
</feature>
<dbReference type="SMART" id="SM00408">
    <property type="entry name" value="IGc2"/>
    <property type="match status" value="3"/>
</dbReference>
<protein>
    <submittedName>
        <fullName evidence="4">Kin of IRRE-like protein 3</fullName>
    </submittedName>
</protein>
<accession>A0A0L7L3B9</accession>
<feature type="domain" description="Ig-like" evidence="3">
    <location>
        <begin position="309"/>
        <end position="401"/>
    </location>
</feature>
<evidence type="ECO:0000256" key="1">
    <source>
        <dbReference type="SAM" id="MobiDB-lite"/>
    </source>
</evidence>
<name>A0A0L7L3B9_OPEBR</name>
<gene>
    <name evidence="4" type="ORF">OBRU01_07150</name>
</gene>
<dbReference type="SUPFAM" id="SSF49265">
    <property type="entry name" value="Fibronectin type III"/>
    <property type="match status" value="1"/>
</dbReference>
<dbReference type="InterPro" id="IPR013783">
    <property type="entry name" value="Ig-like_fold"/>
</dbReference>
<keyword evidence="2" id="KW-0472">Membrane</keyword>
<dbReference type="STRING" id="104452.A0A0L7L3B9"/>
<keyword evidence="5" id="KW-1185">Reference proteome</keyword>
<reference evidence="4 5" key="1">
    <citation type="journal article" date="2015" name="Genome Biol. Evol.">
        <title>The genome of winter moth (Operophtera brumata) provides a genomic perspective on sexual dimorphism and phenology.</title>
        <authorList>
            <person name="Derks M.F."/>
            <person name="Smit S."/>
            <person name="Salis L."/>
            <person name="Schijlen E."/>
            <person name="Bossers A."/>
            <person name="Mateman C."/>
            <person name="Pijl A.S."/>
            <person name="de Ridder D."/>
            <person name="Groenen M.A."/>
            <person name="Visser M.E."/>
            <person name="Megens H.J."/>
        </authorList>
    </citation>
    <scope>NUCLEOTIDE SEQUENCE [LARGE SCALE GENOMIC DNA]</scope>
    <source>
        <strain evidence="4">WM2013NL</strain>
        <tissue evidence="4">Head and thorax</tissue>
    </source>
</reference>
<dbReference type="SMART" id="SM00409">
    <property type="entry name" value="IG"/>
    <property type="match status" value="4"/>
</dbReference>
<proteinExistence type="predicted"/>
<feature type="domain" description="Ig-like" evidence="3">
    <location>
        <begin position="131"/>
        <end position="225"/>
    </location>
</feature>